<dbReference type="SMART" id="SM00091">
    <property type="entry name" value="PAS"/>
    <property type="match status" value="2"/>
</dbReference>
<dbReference type="Pfam" id="PF13426">
    <property type="entry name" value="PAS_9"/>
    <property type="match status" value="2"/>
</dbReference>
<evidence type="ECO:0000256" key="1">
    <source>
        <dbReference type="ARBA" id="ARBA00000085"/>
    </source>
</evidence>
<evidence type="ECO:0000256" key="6">
    <source>
        <dbReference type="ARBA" id="ARBA00022777"/>
    </source>
</evidence>
<sequence>MNRDECYVFNADSLHFCWVTEAALQRLGYNRQECLSLPVTEVFPRLQRHACFQALLAGEETGVVFEALQQPKQGAPSAVLLQLEYFSDRENRYILAKIGNALPASDPQQQLQLSQFVMDSVSIEVYWLDRDGYIRYANRQACRALGYSQAEILQLRIGDVDPLFPLPLWHKHWEELKQQKLIYLETQHRNSAGKRYPVTVMANYVRLGEAEYNIAFARDISKAKRNEARFKQLVSVVNVIIWSCNADLVIDYMSPQVNDIVGLSPEDFIGRELKSLAESERFHPGDRSVMLDALDGLQSRGAAVTNLQHRIKNADGNWQWMGLNMAAVFDDNGELQQIVGSVHDIGLQKQEENRLLSLNAELDKRVRRELEKNQKSNLLLQQQAKLVAMGEMIGNIAHQWRQPLNALAVIMMNLDDALAHGEADKEIMHRGLTRSQEILSGMSRTIDEFRGFFKNDKYLIEAVLAESINTCMGLLHASMVYHRIKLEFANADCPARVMIQVGEFSQVLLCLINNAKEQILAKHITNGEIKIGIEPAEAWVAVHVSDNAGGIDEENLPKIFDPYFTTKPDRTGLGLYFSNLSIRETMNGRIEAKNREQGARFSVYLPQTAAQEPGL</sequence>
<dbReference type="InterPro" id="IPR000700">
    <property type="entry name" value="PAS-assoc_C"/>
</dbReference>
<dbReference type="PRINTS" id="PR00344">
    <property type="entry name" value="BCTRLSENSOR"/>
</dbReference>
<evidence type="ECO:0000256" key="4">
    <source>
        <dbReference type="ARBA" id="ARBA00022679"/>
    </source>
</evidence>
<dbReference type="InterPro" id="IPR035965">
    <property type="entry name" value="PAS-like_dom_sf"/>
</dbReference>
<dbReference type="SUPFAM" id="SSF55874">
    <property type="entry name" value="ATPase domain of HSP90 chaperone/DNA topoisomerase II/histidine kinase"/>
    <property type="match status" value="1"/>
</dbReference>
<evidence type="ECO:0000256" key="8">
    <source>
        <dbReference type="ARBA" id="ARBA00023012"/>
    </source>
</evidence>
<comment type="catalytic activity">
    <reaction evidence="1">
        <text>ATP + protein L-histidine = ADP + protein N-phospho-L-histidine.</text>
        <dbReference type="EC" id="2.7.13.3"/>
    </reaction>
</comment>
<dbReference type="Gene3D" id="1.10.287.130">
    <property type="match status" value="1"/>
</dbReference>
<dbReference type="SUPFAM" id="SSF47384">
    <property type="entry name" value="Homodimeric domain of signal transducing histidine kinase"/>
    <property type="match status" value="1"/>
</dbReference>
<dbReference type="InterPro" id="IPR005467">
    <property type="entry name" value="His_kinase_dom"/>
</dbReference>
<dbReference type="InterPro" id="IPR036097">
    <property type="entry name" value="HisK_dim/P_sf"/>
</dbReference>
<keyword evidence="13" id="KW-1185">Reference proteome</keyword>
<reference evidence="12 13" key="1">
    <citation type="submission" date="2022-07" db="EMBL/GenBank/DDBJ databases">
        <title>Methylomonas rivi sp. nov., Methylomonas rosea sp. nov., Methylomonas aureus sp. nov. and Methylomonas subterranea sp. nov., four novel methanotrophs isolated from a freshwater creek and the deep terrestrial subsurface.</title>
        <authorList>
            <person name="Abin C."/>
            <person name="Sankaranarayanan K."/>
            <person name="Garner C."/>
            <person name="Sindelar R."/>
            <person name="Kotary K."/>
            <person name="Garner R."/>
            <person name="Barclay S."/>
            <person name="Lawson P."/>
            <person name="Krumholz L."/>
        </authorList>
    </citation>
    <scope>NUCLEOTIDE SEQUENCE [LARGE SCALE GENOMIC DNA]</scope>
    <source>
        <strain evidence="12 13">WSC-6</strain>
    </source>
</reference>
<evidence type="ECO:0000259" key="10">
    <source>
        <dbReference type="PROSITE" id="PS50112"/>
    </source>
</evidence>
<evidence type="ECO:0000256" key="5">
    <source>
        <dbReference type="ARBA" id="ARBA00022741"/>
    </source>
</evidence>
<gene>
    <name evidence="12" type="ORF">NP596_03510</name>
</gene>
<dbReference type="Pfam" id="PF02518">
    <property type="entry name" value="HATPase_c"/>
    <property type="match status" value="1"/>
</dbReference>
<dbReference type="SMART" id="SM00387">
    <property type="entry name" value="HATPase_c"/>
    <property type="match status" value="1"/>
</dbReference>
<feature type="domain" description="PAC" evidence="11">
    <location>
        <begin position="305"/>
        <end position="357"/>
    </location>
</feature>
<dbReference type="CDD" id="cd00130">
    <property type="entry name" value="PAS"/>
    <property type="match status" value="2"/>
</dbReference>
<dbReference type="PROSITE" id="PS50112">
    <property type="entry name" value="PAS"/>
    <property type="match status" value="2"/>
</dbReference>
<evidence type="ECO:0000256" key="7">
    <source>
        <dbReference type="ARBA" id="ARBA00022840"/>
    </source>
</evidence>
<dbReference type="EC" id="2.7.13.3" evidence="2"/>
<organism evidence="12 13">
    <name type="scientific">Methylomonas rivi</name>
    <dbReference type="NCBI Taxonomy" id="2952226"/>
    <lineage>
        <taxon>Bacteria</taxon>
        <taxon>Pseudomonadati</taxon>
        <taxon>Pseudomonadota</taxon>
        <taxon>Gammaproteobacteria</taxon>
        <taxon>Methylococcales</taxon>
        <taxon>Methylococcaceae</taxon>
        <taxon>Methylomonas</taxon>
    </lineage>
</organism>
<evidence type="ECO:0000256" key="3">
    <source>
        <dbReference type="ARBA" id="ARBA00022553"/>
    </source>
</evidence>
<dbReference type="PANTHER" id="PTHR43065:SF10">
    <property type="entry name" value="PEROXIDE STRESS-ACTIVATED HISTIDINE KINASE MAK3"/>
    <property type="match status" value="1"/>
</dbReference>
<keyword evidence="3" id="KW-0597">Phosphoprotein</keyword>
<keyword evidence="4" id="KW-0808">Transferase</keyword>
<protein>
    <recommendedName>
        <fullName evidence="2">histidine kinase</fullName>
        <ecNumber evidence="2">2.7.13.3</ecNumber>
    </recommendedName>
</protein>
<comment type="caution">
    <text evidence="12">The sequence shown here is derived from an EMBL/GenBank/DDBJ whole genome shotgun (WGS) entry which is preliminary data.</text>
</comment>
<dbReference type="SUPFAM" id="SSF55785">
    <property type="entry name" value="PYP-like sensor domain (PAS domain)"/>
    <property type="match status" value="3"/>
</dbReference>
<keyword evidence="8" id="KW-0902">Two-component regulatory system</keyword>
<accession>A0ABT1U126</accession>
<dbReference type="Pfam" id="PF08447">
    <property type="entry name" value="PAS_3"/>
    <property type="match status" value="1"/>
</dbReference>
<keyword evidence="5" id="KW-0547">Nucleotide-binding</keyword>
<evidence type="ECO:0000259" key="11">
    <source>
        <dbReference type="PROSITE" id="PS50113"/>
    </source>
</evidence>
<proteinExistence type="predicted"/>
<dbReference type="InterPro" id="IPR004358">
    <property type="entry name" value="Sig_transdc_His_kin-like_C"/>
</dbReference>
<dbReference type="Proteomes" id="UP001524586">
    <property type="component" value="Unassembled WGS sequence"/>
</dbReference>
<dbReference type="InterPro" id="IPR013655">
    <property type="entry name" value="PAS_fold_3"/>
</dbReference>
<dbReference type="CDD" id="cd00082">
    <property type="entry name" value="HisKA"/>
    <property type="match status" value="1"/>
</dbReference>
<dbReference type="Gene3D" id="3.30.450.20">
    <property type="entry name" value="PAS domain"/>
    <property type="match status" value="3"/>
</dbReference>
<dbReference type="InterPro" id="IPR003661">
    <property type="entry name" value="HisK_dim/P_dom"/>
</dbReference>
<keyword evidence="6" id="KW-0418">Kinase</keyword>
<evidence type="ECO:0000313" key="13">
    <source>
        <dbReference type="Proteomes" id="UP001524586"/>
    </source>
</evidence>
<name>A0ABT1U126_9GAMM</name>
<evidence type="ECO:0000256" key="2">
    <source>
        <dbReference type="ARBA" id="ARBA00012438"/>
    </source>
</evidence>
<dbReference type="InterPro" id="IPR001610">
    <property type="entry name" value="PAC"/>
</dbReference>
<dbReference type="PROSITE" id="PS50109">
    <property type="entry name" value="HIS_KIN"/>
    <property type="match status" value="1"/>
</dbReference>
<dbReference type="RefSeq" id="WP_256613845.1">
    <property type="nucleotide sequence ID" value="NZ_JANIBK010000010.1"/>
</dbReference>
<dbReference type="SMART" id="SM00086">
    <property type="entry name" value="PAC"/>
    <property type="match status" value="2"/>
</dbReference>
<feature type="domain" description="PAS" evidence="10">
    <location>
        <begin position="226"/>
        <end position="301"/>
    </location>
</feature>
<dbReference type="InterPro" id="IPR036890">
    <property type="entry name" value="HATPase_C_sf"/>
</dbReference>
<dbReference type="NCBIfam" id="TIGR00229">
    <property type="entry name" value="sensory_box"/>
    <property type="match status" value="2"/>
</dbReference>
<evidence type="ECO:0000259" key="9">
    <source>
        <dbReference type="PROSITE" id="PS50109"/>
    </source>
</evidence>
<dbReference type="Gene3D" id="3.30.565.10">
    <property type="entry name" value="Histidine kinase-like ATPase, C-terminal domain"/>
    <property type="match status" value="1"/>
</dbReference>
<keyword evidence="7" id="KW-0067">ATP-binding</keyword>
<dbReference type="InterPro" id="IPR003594">
    <property type="entry name" value="HATPase_dom"/>
</dbReference>
<dbReference type="InterPro" id="IPR000014">
    <property type="entry name" value="PAS"/>
</dbReference>
<dbReference type="PROSITE" id="PS50113">
    <property type="entry name" value="PAC"/>
    <property type="match status" value="1"/>
</dbReference>
<dbReference type="PANTHER" id="PTHR43065">
    <property type="entry name" value="SENSOR HISTIDINE KINASE"/>
    <property type="match status" value="1"/>
</dbReference>
<evidence type="ECO:0000313" key="12">
    <source>
        <dbReference type="EMBL" id="MCQ8127516.1"/>
    </source>
</evidence>
<dbReference type="EMBL" id="JANIBK010000010">
    <property type="protein sequence ID" value="MCQ8127516.1"/>
    <property type="molecule type" value="Genomic_DNA"/>
</dbReference>
<feature type="domain" description="PAS" evidence="10">
    <location>
        <begin position="117"/>
        <end position="153"/>
    </location>
</feature>
<feature type="domain" description="Histidine kinase" evidence="9">
    <location>
        <begin position="395"/>
        <end position="609"/>
    </location>
</feature>